<feature type="chain" id="PRO_5042023833" description="Carbohydrate-binding module family 13 protein" evidence="1">
    <location>
        <begin position="22"/>
        <end position="144"/>
    </location>
</feature>
<evidence type="ECO:0000313" key="3">
    <source>
        <dbReference type="Proteomes" id="UP001218218"/>
    </source>
</evidence>
<organism evidence="2 3">
    <name type="scientific">Mycena albidolilacea</name>
    <dbReference type="NCBI Taxonomy" id="1033008"/>
    <lineage>
        <taxon>Eukaryota</taxon>
        <taxon>Fungi</taxon>
        <taxon>Dikarya</taxon>
        <taxon>Basidiomycota</taxon>
        <taxon>Agaricomycotina</taxon>
        <taxon>Agaricomycetes</taxon>
        <taxon>Agaricomycetidae</taxon>
        <taxon>Agaricales</taxon>
        <taxon>Marasmiineae</taxon>
        <taxon>Mycenaceae</taxon>
        <taxon>Mycena</taxon>
    </lineage>
</organism>
<name>A0AAD7A091_9AGAR</name>
<keyword evidence="1" id="KW-0732">Signal</keyword>
<evidence type="ECO:0000313" key="2">
    <source>
        <dbReference type="EMBL" id="KAJ7346387.1"/>
    </source>
</evidence>
<dbReference type="EMBL" id="JARIHO010000021">
    <property type="protein sequence ID" value="KAJ7346387.1"/>
    <property type="molecule type" value="Genomic_DNA"/>
</dbReference>
<sequence length="144" mass="15756">MFPKILAFGIGALALVQGALAIAPGRYIITNPEMGTLVSFRKGDPILLDRAPLLPPLGQWTVNEIGQDVYTITNADASVYANEDTLFTGDRFDIFFIQDAGNNEFVIRVPDSDHVWTAGNVDDARVHLNVDEGSNSQRWALVPL</sequence>
<accession>A0AAD7A091</accession>
<evidence type="ECO:0000256" key="1">
    <source>
        <dbReference type="SAM" id="SignalP"/>
    </source>
</evidence>
<dbReference type="SUPFAM" id="SSF50370">
    <property type="entry name" value="Ricin B-like lectins"/>
    <property type="match status" value="1"/>
</dbReference>
<evidence type="ECO:0008006" key="4">
    <source>
        <dbReference type="Google" id="ProtNLM"/>
    </source>
</evidence>
<dbReference type="Gene3D" id="2.80.10.50">
    <property type="match status" value="1"/>
</dbReference>
<keyword evidence="3" id="KW-1185">Reference proteome</keyword>
<protein>
    <recommendedName>
        <fullName evidence="4">Carbohydrate-binding module family 13 protein</fullName>
    </recommendedName>
</protein>
<gene>
    <name evidence="2" type="ORF">DFH08DRAFT_1081165</name>
</gene>
<proteinExistence type="predicted"/>
<reference evidence="2" key="1">
    <citation type="submission" date="2023-03" db="EMBL/GenBank/DDBJ databases">
        <title>Massive genome expansion in bonnet fungi (Mycena s.s.) driven by repeated elements and novel gene families across ecological guilds.</title>
        <authorList>
            <consortium name="Lawrence Berkeley National Laboratory"/>
            <person name="Harder C.B."/>
            <person name="Miyauchi S."/>
            <person name="Viragh M."/>
            <person name="Kuo A."/>
            <person name="Thoen E."/>
            <person name="Andreopoulos B."/>
            <person name="Lu D."/>
            <person name="Skrede I."/>
            <person name="Drula E."/>
            <person name="Henrissat B."/>
            <person name="Morin E."/>
            <person name="Kohler A."/>
            <person name="Barry K."/>
            <person name="LaButti K."/>
            <person name="Morin E."/>
            <person name="Salamov A."/>
            <person name="Lipzen A."/>
            <person name="Mereny Z."/>
            <person name="Hegedus B."/>
            <person name="Baldrian P."/>
            <person name="Stursova M."/>
            <person name="Weitz H."/>
            <person name="Taylor A."/>
            <person name="Grigoriev I.V."/>
            <person name="Nagy L.G."/>
            <person name="Martin F."/>
            <person name="Kauserud H."/>
        </authorList>
    </citation>
    <scope>NUCLEOTIDE SEQUENCE</scope>
    <source>
        <strain evidence="2">CBHHK002</strain>
    </source>
</reference>
<dbReference type="InterPro" id="IPR035992">
    <property type="entry name" value="Ricin_B-like_lectins"/>
</dbReference>
<dbReference type="AlphaFoldDB" id="A0AAD7A091"/>
<comment type="caution">
    <text evidence="2">The sequence shown here is derived from an EMBL/GenBank/DDBJ whole genome shotgun (WGS) entry which is preliminary data.</text>
</comment>
<dbReference type="Proteomes" id="UP001218218">
    <property type="component" value="Unassembled WGS sequence"/>
</dbReference>
<feature type="signal peptide" evidence="1">
    <location>
        <begin position="1"/>
        <end position="21"/>
    </location>
</feature>